<protein>
    <recommendedName>
        <fullName evidence="3">Suppressor of fused-like domain-containing protein</fullName>
    </recommendedName>
</protein>
<gene>
    <name evidence="1" type="ORF">ACFQNG_10355</name>
</gene>
<sequence length="225" mass="25361">MDKNQNNDLFNQTIDARDGFWKKIGTVDPYVLTHLINPAFMGGPKWPAMRQAFVKVETPNSVILASDGLSDPFDDVEEPNQGFSLECYLESDDPTLRKSIADLDQTWQFQLVYEVAQNFAQHGGVKELLELYGVLSMEFSFIDVPEPFSDEEGRVGVLLGLESDQIPTSFMGPASDIRWVSIKVLTSQELHYILQHGADGRKKLAELFREQGTHHLSTLNRKSVV</sequence>
<evidence type="ECO:0000313" key="1">
    <source>
        <dbReference type="EMBL" id="MFC7441553.1"/>
    </source>
</evidence>
<organism evidence="1 2">
    <name type="scientific">Laceyella putida</name>
    <dbReference type="NCBI Taxonomy" id="110101"/>
    <lineage>
        <taxon>Bacteria</taxon>
        <taxon>Bacillati</taxon>
        <taxon>Bacillota</taxon>
        <taxon>Bacilli</taxon>
        <taxon>Bacillales</taxon>
        <taxon>Thermoactinomycetaceae</taxon>
        <taxon>Laceyella</taxon>
    </lineage>
</organism>
<dbReference type="Proteomes" id="UP001596500">
    <property type="component" value="Unassembled WGS sequence"/>
</dbReference>
<proteinExistence type="predicted"/>
<comment type="caution">
    <text evidence="1">The sequence shown here is derived from an EMBL/GenBank/DDBJ whole genome shotgun (WGS) entry which is preliminary data.</text>
</comment>
<keyword evidence="2" id="KW-1185">Reference proteome</keyword>
<dbReference type="RefSeq" id="WP_379864848.1">
    <property type="nucleotide sequence ID" value="NZ_JBHTBW010000025.1"/>
</dbReference>
<evidence type="ECO:0000313" key="2">
    <source>
        <dbReference type="Proteomes" id="UP001596500"/>
    </source>
</evidence>
<name>A0ABW2RKJ6_9BACL</name>
<evidence type="ECO:0008006" key="3">
    <source>
        <dbReference type="Google" id="ProtNLM"/>
    </source>
</evidence>
<accession>A0ABW2RKJ6</accession>
<dbReference type="EMBL" id="JBHTBW010000025">
    <property type="protein sequence ID" value="MFC7441553.1"/>
    <property type="molecule type" value="Genomic_DNA"/>
</dbReference>
<reference evidence="2" key="1">
    <citation type="journal article" date="2019" name="Int. J. Syst. Evol. Microbiol.">
        <title>The Global Catalogue of Microorganisms (GCM) 10K type strain sequencing project: providing services to taxonomists for standard genome sequencing and annotation.</title>
        <authorList>
            <consortium name="The Broad Institute Genomics Platform"/>
            <consortium name="The Broad Institute Genome Sequencing Center for Infectious Disease"/>
            <person name="Wu L."/>
            <person name="Ma J."/>
        </authorList>
    </citation>
    <scope>NUCLEOTIDE SEQUENCE [LARGE SCALE GENOMIC DNA]</scope>
    <source>
        <strain evidence="2">CGMCC 1.12942</strain>
    </source>
</reference>